<dbReference type="InterPro" id="IPR036691">
    <property type="entry name" value="Endo/exonu/phosph_ase_sf"/>
</dbReference>
<protein>
    <recommendedName>
        <fullName evidence="4">Reverse transcriptase</fullName>
    </recommendedName>
</protein>
<feature type="compositionally biased region" description="Basic and acidic residues" evidence="1">
    <location>
        <begin position="109"/>
        <end position="127"/>
    </location>
</feature>
<gene>
    <name evidence="2" type="ORF">R1sor_015949</name>
</gene>
<reference evidence="2 3" key="1">
    <citation type="submission" date="2024-09" db="EMBL/GenBank/DDBJ databases">
        <title>Chromosome-scale assembly of Riccia sorocarpa.</title>
        <authorList>
            <person name="Paukszto L."/>
        </authorList>
    </citation>
    <scope>NUCLEOTIDE SEQUENCE [LARGE SCALE GENOMIC DNA]</scope>
    <source>
        <strain evidence="2">LP-2024</strain>
        <tissue evidence="2">Aerial parts of the thallus</tissue>
    </source>
</reference>
<accession>A0ABD3HDM6</accession>
<feature type="region of interest" description="Disordered" evidence="1">
    <location>
        <begin position="101"/>
        <end position="192"/>
    </location>
</feature>
<evidence type="ECO:0008006" key="4">
    <source>
        <dbReference type="Google" id="ProtNLM"/>
    </source>
</evidence>
<dbReference type="EMBL" id="JBJQOH010000004">
    <property type="protein sequence ID" value="KAL3689640.1"/>
    <property type="molecule type" value="Genomic_DNA"/>
</dbReference>
<feature type="compositionally biased region" description="Polar residues" evidence="1">
    <location>
        <begin position="151"/>
        <end position="177"/>
    </location>
</feature>
<evidence type="ECO:0000256" key="1">
    <source>
        <dbReference type="SAM" id="MobiDB-lite"/>
    </source>
</evidence>
<keyword evidence="3" id="KW-1185">Reference proteome</keyword>
<proteinExistence type="predicted"/>
<sequence length="821" mass="91612">MATGDSSQLSEEHLINALRSISLQPSEGKDKPLVQVALNKGGSLKGNRKMAEQAIFSFYFEGTPADPKKLPPFIVIATLGSQLKCDVKLVKEGVPAGVEEEPTASIDVLQKDEVRETLENSEREKSDPSANGETNGKSHEPGRDSAPMQDARNSQDPPSSRNAVTASIQNSKTSSANGGKGKDLNHRRASAADVPEGLSLDLSLAPCQLPKALHTSHPPAIKAKRRVTAQGQPNINEEVNQVAFPSDSCTAAGDNSLAPCFPTVEERLLKRRRLHYSHRQTHSDPLLELSSGTPGGREAPRCGGSAILYRKEVSLLDWGADTHGRIAWGNFQCGHKELALASIYAPNQADRRTLFWQELLSFFPHGDWTFAGDWNSVQSADDSSSKSNLQGPDEALHFQTFCESFQLKDARLTADKREDPKFSRAQKRERRLTWSRIDKFYTSQRSVKKITHHSAFWNSDHIPISIYMGSQMATDRVLDNKKSAYFKADFRHSEKKSSACNTRSQNLPPNFHKKETELKALLRIDPRLLSADDELKIGQLTSEIREIQAWVHHKWHLASRERFLTEGDACTTYFFKKFKVRRKKAAIKHLQLEDGSTITDQEDIKRQVLSNYQQLYSHPGTSEEDVTLRAELLADLRPQVSREQHLLLDDDPTEHELGELLKLIPTGKSPGIDGIGIEIITLLWPSIARLFTRVVLDFWRSDQLHPSFKDGLLFLIPKIDNPKDSGANKPVKLDQNLVISCICLADDTAVYVEPDESSVANIFRAFGLFGRVSGEKINVNKSRLMLIGKPMDIPSWVYSTGVQVVPPEQTTRYLGAQLLTL</sequence>
<dbReference type="SUPFAM" id="SSF56219">
    <property type="entry name" value="DNase I-like"/>
    <property type="match status" value="1"/>
</dbReference>
<dbReference type="Proteomes" id="UP001633002">
    <property type="component" value="Unassembled WGS sequence"/>
</dbReference>
<dbReference type="PANTHER" id="PTHR19446">
    <property type="entry name" value="REVERSE TRANSCRIPTASES"/>
    <property type="match status" value="1"/>
</dbReference>
<organism evidence="2 3">
    <name type="scientific">Riccia sorocarpa</name>
    <dbReference type="NCBI Taxonomy" id="122646"/>
    <lineage>
        <taxon>Eukaryota</taxon>
        <taxon>Viridiplantae</taxon>
        <taxon>Streptophyta</taxon>
        <taxon>Embryophyta</taxon>
        <taxon>Marchantiophyta</taxon>
        <taxon>Marchantiopsida</taxon>
        <taxon>Marchantiidae</taxon>
        <taxon>Marchantiales</taxon>
        <taxon>Ricciaceae</taxon>
        <taxon>Riccia</taxon>
    </lineage>
</organism>
<name>A0ABD3HDM6_9MARC</name>
<comment type="caution">
    <text evidence="2">The sequence shown here is derived from an EMBL/GenBank/DDBJ whole genome shotgun (WGS) entry which is preliminary data.</text>
</comment>
<dbReference type="AlphaFoldDB" id="A0ABD3HDM6"/>
<evidence type="ECO:0000313" key="2">
    <source>
        <dbReference type="EMBL" id="KAL3689640.1"/>
    </source>
</evidence>
<dbReference type="Gene3D" id="3.60.10.10">
    <property type="entry name" value="Endonuclease/exonuclease/phosphatase"/>
    <property type="match status" value="1"/>
</dbReference>
<evidence type="ECO:0000313" key="3">
    <source>
        <dbReference type="Proteomes" id="UP001633002"/>
    </source>
</evidence>